<name>A0AAN4Z9M4_9BILA</name>
<dbReference type="GO" id="GO:0140662">
    <property type="term" value="F:ATP-dependent protein folding chaperone"/>
    <property type="evidence" value="ECO:0007669"/>
    <property type="project" value="InterPro"/>
</dbReference>
<comment type="caution">
    <text evidence="4">The sequence shown here is derived from an EMBL/GenBank/DDBJ whole genome shotgun (WGS) entry which is preliminary data.</text>
</comment>
<dbReference type="Gene3D" id="2.60.34.10">
    <property type="entry name" value="Substrate Binding Domain Of DNAk, Chain A, domain 1"/>
    <property type="match status" value="1"/>
</dbReference>
<dbReference type="EMBL" id="BTRK01000001">
    <property type="protein sequence ID" value="GMR33000.1"/>
    <property type="molecule type" value="Genomic_DNA"/>
</dbReference>
<keyword evidence="2" id="KW-0547">Nucleotide-binding</keyword>
<organism evidence="4 5">
    <name type="scientific">Pristionchus mayeri</name>
    <dbReference type="NCBI Taxonomy" id="1317129"/>
    <lineage>
        <taxon>Eukaryota</taxon>
        <taxon>Metazoa</taxon>
        <taxon>Ecdysozoa</taxon>
        <taxon>Nematoda</taxon>
        <taxon>Chromadorea</taxon>
        <taxon>Rhabditida</taxon>
        <taxon>Rhabditina</taxon>
        <taxon>Diplogasteromorpha</taxon>
        <taxon>Diplogasteroidea</taxon>
        <taxon>Neodiplogasteridae</taxon>
        <taxon>Pristionchus</taxon>
    </lineage>
</organism>
<reference evidence="5" key="1">
    <citation type="submission" date="2022-10" db="EMBL/GenBank/DDBJ databases">
        <title>Genome assembly of Pristionchus species.</title>
        <authorList>
            <person name="Yoshida K."/>
            <person name="Sommer R.J."/>
        </authorList>
    </citation>
    <scope>NUCLEOTIDE SEQUENCE [LARGE SCALE GENOMIC DNA]</scope>
    <source>
        <strain evidence="5">RS5460</strain>
    </source>
</reference>
<evidence type="ECO:0000256" key="2">
    <source>
        <dbReference type="ARBA" id="ARBA00022741"/>
    </source>
</evidence>
<evidence type="ECO:0000313" key="4">
    <source>
        <dbReference type="EMBL" id="GMR33000.1"/>
    </source>
</evidence>
<dbReference type="Proteomes" id="UP001328107">
    <property type="component" value="Unassembled WGS sequence"/>
</dbReference>
<dbReference type="SUPFAM" id="SSF53067">
    <property type="entry name" value="Actin-like ATPase domain"/>
    <property type="match status" value="1"/>
</dbReference>
<dbReference type="InterPro" id="IPR029047">
    <property type="entry name" value="HSP70_peptide-bd_sf"/>
</dbReference>
<accession>A0AAN4Z9M4</accession>
<evidence type="ECO:0000256" key="1">
    <source>
        <dbReference type="ARBA" id="ARBA00007381"/>
    </source>
</evidence>
<dbReference type="SUPFAM" id="SSF100920">
    <property type="entry name" value="Heat shock protein 70kD (HSP70), peptide-binding domain"/>
    <property type="match status" value="1"/>
</dbReference>
<dbReference type="GO" id="GO:0005524">
    <property type="term" value="F:ATP binding"/>
    <property type="evidence" value="ECO:0007669"/>
    <property type="project" value="UniProtKB-KW"/>
</dbReference>
<dbReference type="InterPro" id="IPR043129">
    <property type="entry name" value="ATPase_NBD"/>
</dbReference>
<dbReference type="Gene3D" id="3.90.640.10">
    <property type="entry name" value="Actin, Chain A, domain 4"/>
    <property type="match status" value="1"/>
</dbReference>
<dbReference type="Gene3D" id="3.30.420.40">
    <property type="match status" value="2"/>
</dbReference>
<gene>
    <name evidence="4" type="ORF">PMAYCL1PPCAC_03195</name>
</gene>
<dbReference type="Pfam" id="PF00012">
    <property type="entry name" value="HSP70"/>
    <property type="match status" value="1"/>
</dbReference>
<evidence type="ECO:0000256" key="3">
    <source>
        <dbReference type="ARBA" id="ARBA00022840"/>
    </source>
</evidence>
<sequence>MTNLGGSDFDERIYEHAQAYYRENGIEIDRVDWKLMEACEAAKKALWKRNSARISHVRYGGAGFDLQYTTFVQLCVDHFERALTLTDKVLQDAAISEDDIDQILLVGGSTRIRYIREMLTERFPEIRIRDDIEPELAVAKGAAILAHSLSANLRETSLHSSPVDENSTTVNLIDVAPLQLGLCMYENQCKVLIRRNESLPFSTYELFTNINDFEETLYIEILEGESQEASQNHTLAEVEIEISPKPIGKNLIKVVLSIDVSGILSITAIDTHTSNEVSIAITSEKMHEREIVHIKEE</sequence>
<dbReference type="InterPro" id="IPR013126">
    <property type="entry name" value="Hsp_70_fam"/>
</dbReference>
<evidence type="ECO:0000313" key="5">
    <source>
        <dbReference type="Proteomes" id="UP001328107"/>
    </source>
</evidence>
<comment type="similarity">
    <text evidence="1">Belongs to the heat shock protein 70 family.</text>
</comment>
<protein>
    <submittedName>
        <fullName evidence="4">Uncharacterized protein</fullName>
    </submittedName>
</protein>
<dbReference type="PANTHER" id="PTHR19375">
    <property type="entry name" value="HEAT SHOCK PROTEIN 70KDA"/>
    <property type="match status" value="1"/>
</dbReference>
<dbReference type="PRINTS" id="PR00301">
    <property type="entry name" value="HEATSHOCK70"/>
</dbReference>
<keyword evidence="3" id="KW-0067">ATP-binding</keyword>
<proteinExistence type="inferred from homology"/>
<feature type="non-terminal residue" evidence="4">
    <location>
        <position position="297"/>
    </location>
</feature>
<dbReference type="AlphaFoldDB" id="A0AAN4Z9M4"/>
<keyword evidence="5" id="KW-1185">Reference proteome</keyword>